<accession>A0A2P2ECT5</accession>
<name>A0A2P2ECT5_9PROT</name>
<dbReference type="EMBL" id="BFBR01000008">
    <property type="protein sequence ID" value="GBF58877.1"/>
    <property type="molecule type" value="Genomic_DNA"/>
</dbReference>
<protein>
    <submittedName>
        <fullName evidence="2">Uncharacterized protein</fullName>
    </submittedName>
</protein>
<reference evidence="2 3" key="1">
    <citation type="journal article" date="2018" name="Genome Announc.">
        <title>Draft Genome Sequence of "Candidatus Phycosocius bacilliformis," an Alphaproteobacterial Ectosymbiont of the Hydrocarbon-Producing Green Alga Botryococcus braunii.</title>
        <authorList>
            <person name="Tanabe Y."/>
            <person name="Yamaguchi H."/>
            <person name="Watanabe M.M."/>
        </authorList>
    </citation>
    <scope>NUCLEOTIDE SEQUENCE [LARGE SCALE GENOMIC DNA]</scope>
    <source>
        <strain evidence="2 3">BOTRYCO-2</strain>
    </source>
</reference>
<evidence type="ECO:0000256" key="1">
    <source>
        <dbReference type="SAM" id="SignalP"/>
    </source>
</evidence>
<keyword evidence="3" id="KW-1185">Reference proteome</keyword>
<comment type="caution">
    <text evidence="2">The sequence shown here is derived from an EMBL/GenBank/DDBJ whole genome shotgun (WGS) entry which is preliminary data.</text>
</comment>
<dbReference type="RefSeq" id="WP_133245805.1">
    <property type="nucleotide sequence ID" value="NZ_BFBR01000008.1"/>
</dbReference>
<dbReference type="AlphaFoldDB" id="A0A2P2ECT5"/>
<feature type="chain" id="PRO_5015123558" evidence="1">
    <location>
        <begin position="27"/>
        <end position="158"/>
    </location>
</feature>
<dbReference type="OrthoDB" id="9906740at2"/>
<evidence type="ECO:0000313" key="3">
    <source>
        <dbReference type="Proteomes" id="UP000245086"/>
    </source>
</evidence>
<gene>
    <name evidence="2" type="ORF">PbB2_02566</name>
</gene>
<keyword evidence="1" id="KW-0732">Signal</keyword>
<feature type="signal peptide" evidence="1">
    <location>
        <begin position="1"/>
        <end position="26"/>
    </location>
</feature>
<organism evidence="2 3">
    <name type="scientific">Candidatus Phycosocius bacilliformis</name>
    <dbReference type="NCBI Taxonomy" id="1445552"/>
    <lineage>
        <taxon>Bacteria</taxon>
        <taxon>Pseudomonadati</taxon>
        <taxon>Pseudomonadota</taxon>
        <taxon>Alphaproteobacteria</taxon>
        <taxon>Caulobacterales</taxon>
        <taxon>Caulobacterales incertae sedis</taxon>
        <taxon>Candidatus Phycosocius</taxon>
    </lineage>
</organism>
<dbReference type="Proteomes" id="UP000245086">
    <property type="component" value="Unassembled WGS sequence"/>
</dbReference>
<evidence type="ECO:0000313" key="2">
    <source>
        <dbReference type="EMBL" id="GBF58877.1"/>
    </source>
</evidence>
<proteinExistence type="predicted"/>
<sequence>MIRNPLLALSGCAILAGTLAATPLMAASVANKATANSTATTTSANTTTTSNGAVGEANIVDNRMVDVVVVWGFRVRTNKFDERRPSLTAGYGDLVKKPECQTSVCGFVVFHDGEKWRYTNVLAGSEDQLRALQGDLEYDRQTLVIVHPNGERRSVPQF</sequence>